<organism evidence="2 3">
    <name type="scientific">Actinoplanes campanulatus</name>
    <dbReference type="NCBI Taxonomy" id="113559"/>
    <lineage>
        <taxon>Bacteria</taxon>
        <taxon>Bacillati</taxon>
        <taxon>Actinomycetota</taxon>
        <taxon>Actinomycetes</taxon>
        <taxon>Micromonosporales</taxon>
        <taxon>Micromonosporaceae</taxon>
        <taxon>Actinoplanes</taxon>
    </lineage>
</organism>
<dbReference type="EMBL" id="JACHXF010000011">
    <property type="protein sequence ID" value="MBB3097465.1"/>
    <property type="molecule type" value="Genomic_DNA"/>
</dbReference>
<evidence type="ECO:0000313" key="3">
    <source>
        <dbReference type="Proteomes" id="UP000590749"/>
    </source>
</evidence>
<evidence type="ECO:0008006" key="4">
    <source>
        <dbReference type="Google" id="ProtNLM"/>
    </source>
</evidence>
<feature type="region of interest" description="Disordered" evidence="1">
    <location>
        <begin position="76"/>
        <end position="95"/>
    </location>
</feature>
<reference evidence="2 3" key="1">
    <citation type="submission" date="2020-08" db="EMBL/GenBank/DDBJ databases">
        <title>Genomic Encyclopedia of Type Strains, Phase III (KMG-III): the genomes of soil and plant-associated and newly described type strains.</title>
        <authorList>
            <person name="Whitman W."/>
        </authorList>
    </citation>
    <scope>NUCLEOTIDE SEQUENCE [LARGE SCALE GENOMIC DNA]</scope>
    <source>
        <strain evidence="2 3">CECT 3287</strain>
    </source>
</reference>
<protein>
    <recommendedName>
        <fullName evidence="4">Excreted virulence factor EspC, type VII ESX diderm</fullName>
    </recommendedName>
</protein>
<evidence type="ECO:0000256" key="1">
    <source>
        <dbReference type="SAM" id="MobiDB-lite"/>
    </source>
</evidence>
<dbReference type="AlphaFoldDB" id="A0A7W5FGJ1"/>
<keyword evidence="3" id="KW-1185">Reference proteome</keyword>
<comment type="caution">
    <text evidence="2">The sequence shown here is derived from an EMBL/GenBank/DDBJ whole genome shotgun (WGS) entry which is preliminary data.</text>
</comment>
<dbReference type="RefSeq" id="WP_183222874.1">
    <property type="nucleotide sequence ID" value="NZ_BMPW01000011.1"/>
</dbReference>
<name>A0A7W5FGJ1_9ACTN</name>
<accession>A0A7W5FGJ1</accession>
<sequence>MNPDLEVDTESLRRDAAAVDGLAARVTGAAGPVPDPDPSPRWATTGAATLAAGAAARMLGLLGTDVGGTAERIRASAEAYAESDDRAATRFRQTR</sequence>
<evidence type="ECO:0000313" key="2">
    <source>
        <dbReference type="EMBL" id="MBB3097465.1"/>
    </source>
</evidence>
<gene>
    <name evidence="2" type="ORF">FHR83_005143</name>
</gene>
<dbReference type="Proteomes" id="UP000590749">
    <property type="component" value="Unassembled WGS sequence"/>
</dbReference>
<proteinExistence type="predicted"/>